<dbReference type="GO" id="GO:0051536">
    <property type="term" value="F:iron-sulfur cluster binding"/>
    <property type="evidence" value="ECO:0007669"/>
    <property type="project" value="UniProtKB-KW"/>
</dbReference>
<evidence type="ECO:0000313" key="9">
    <source>
        <dbReference type="EMBL" id="KAK9817159.1"/>
    </source>
</evidence>
<evidence type="ECO:0000256" key="5">
    <source>
        <dbReference type="ARBA" id="ARBA00022898"/>
    </source>
</evidence>
<comment type="cofactor">
    <cofactor evidence="1">
        <name>pyridoxal 5'-phosphate</name>
        <dbReference type="ChEBI" id="CHEBI:597326"/>
    </cofactor>
</comment>
<accession>A0AAW1QA50</accession>
<evidence type="ECO:0000256" key="7">
    <source>
        <dbReference type="ARBA" id="ARBA00023014"/>
    </source>
</evidence>
<dbReference type="GO" id="GO:0016782">
    <property type="term" value="F:transferase activity, transferring sulphur-containing groups"/>
    <property type="evidence" value="ECO:0007669"/>
    <property type="project" value="UniProtKB-ARBA"/>
</dbReference>
<dbReference type="PANTHER" id="PTHR11601">
    <property type="entry name" value="CYSTEINE DESULFURYLASE FAMILY MEMBER"/>
    <property type="match status" value="1"/>
</dbReference>
<keyword evidence="6" id="KW-0408">Iron</keyword>
<keyword evidence="5" id="KW-0663">Pyridoxal phosphate</keyword>
<dbReference type="InterPro" id="IPR016454">
    <property type="entry name" value="Cysteine_dSase"/>
</dbReference>
<dbReference type="Gene3D" id="1.10.260.50">
    <property type="match status" value="1"/>
</dbReference>
<dbReference type="InterPro" id="IPR015422">
    <property type="entry name" value="PyrdxlP-dep_Trfase_small"/>
</dbReference>
<name>A0AAW1QA50_9CHLO</name>
<dbReference type="Pfam" id="PF00266">
    <property type="entry name" value="Aminotran_5"/>
    <property type="match status" value="1"/>
</dbReference>
<evidence type="ECO:0000256" key="2">
    <source>
        <dbReference type="ARBA" id="ARBA00006490"/>
    </source>
</evidence>
<evidence type="ECO:0000256" key="1">
    <source>
        <dbReference type="ARBA" id="ARBA00001933"/>
    </source>
</evidence>
<dbReference type="InterPro" id="IPR015424">
    <property type="entry name" value="PyrdxlP-dep_Trfase"/>
</dbReference>
<keyword evidence="10" id="KW-1185">Reference proteome</keyword>
<gene>
    <name evidence="9" type="ORF">WJX72_010537</name>
</gene>
<evidence type="ECO:0000259" key="8">
    <source>
        <dbReference type="Pfam" id="PF00266"/>
    </source>
</evidence>
<feature type="domain" description="Aminotransferase class V" evidence="8">
    <location>
        <begin position="7"/>
        <end position="379"/>
    </location>
</feature>
<evidence type="ECO:0000256" key="4">
    <source>
        <dbReference type="ARBA" id="ARBA00022723"/>
    </source>
</evidence>
<comment type="caution">
    <text evidence="9">The sequence shown here is derived from an EMBL/GenBank/DDBJ whole genome shotgun (WGS) entry which is preliminary data.</text>
</comment>
<dbReference type="InterPro" id="IPR015421">
    <property type="entry name" value="PyrdxlP-dep_Trfase_major"/>
</dbReference>
<dbReference type="SUPFAM" id="SSF53383">
    <property type="entry name" value="PLP-dependent transferases"/>
    <property type="match status" value="1"/>
</dbReference>
<dbReference type="Proteomes" id="UP001489004">
    <property type="component" value="Unassembled WGS sequence"/>
</dbReference>
<dbReference type="Gene3D" id="3.40.640.10">
    <property type="entry name" value="Type I PLP-dependent aspartate aminotransferase-like (Major domain)"/>
    <property type="match status" value="1"/>
</dbReference>
<dbReference type="PANTHER" id="PTHR11601:SF34">
    <property type="entry name" value="CYSTEINE DESULFURASE"/>
    <property type="match status" value="1"/>
</dbReference>
<evidence type="ECO:0000256" key="3">
    <source>
        <dbReference type="ARBA" id="ARBA00022679"/>
    </source>
</evidence>
<dbReference type="FunFam" id="3.40.640.10:FF:000084">
    <property type="entry name" value="IscS-like cysteine desulfurase"/>
    <property type="match status" value="1"/>
</dbReference>
<keyword evidence="3" id="KW-0808">Transferase</keyword>
<keyword evidence="7" id="KW-0411">Iron-sulfur</keyword>
<dbReference type="EMBL" id="JALJOR010000005">
    <property type="protein sequence ID" value="KAK9817159.1"/>
    <property type="molecule type" value="Genomic_DNA"/>
</dbReference>
<dbReference type="PIRSF" id="PIRSF005572">
    <property type="entry name" value="NifS"/>
    <property type="match status" value="1"/>
</dbReference>
<proteinExistence type="inferred from homology"/>
<keyword evidence="4" id="KW-0479">Metal-binding</keyword>
<dbReference type="InterPro" id="IPR000192">
    <property type="entry name" value="Aminotrans_V_dom"/>
</dbReference>
<dbReference type="AlphaFoldDB" id="A0AAW1QA50"/>
<organism evidence="9 10">
    <name type="scientific">[Myrmecia] bisecta</name>
    <dbReference type="NCBI Taxonomy" id="41462"/>
    <lineage>
        <taxon>Eukaryota</taxon>
        <taxon>Viridiplantae</taxon>
        <taxon>Chlorophyta</taxon>
        <taxon>core chlorophytes</taxon>
        <taxon>Trebouxiophyceae</taxon>
        <taxon>Trebouxiales</taxon>
        <taxon>Trebouxiaceae</taxon>
        <taxon>Myrmecia</taxon>
    </lineage>
</organism>
<dbReference type="GO" id="GO:0046872">
    <property type="term" value="F:metal ion binding"/>
    <property type="evidence" value="ECO:0007669"/>
    <property type="project" value="UniProtKB-KW"/>
</dbReference>
<evidence type="ECO:0000313" key="10">
    <source>
        <dbReference type="Proteomes" id="UP001489004"/>
    </source>
</evidence>
<protein>
    <recommendedName>
        <fullName evidence="8">Aminotransferase class V domain-containing protein</fullName>
    </recommendedName>
</protein>
<evidence type="ECO:0000256" key="6">
    <source>
        <dbReference type="ARBA" id="ARBA00023004"/>
    </source>
</evidence>
<dbReference type="Gene3D" id="3.90.1150.10">
    <property type="entry name" value="Aspartate Aminotransferase, domain 1"/>
    <property type="match status" value="1"/>
</dbReference>
<reference evidence="9 10" key="1">
    <citation type="journal article" date="2024" name="Nat. Commun.">
        <title>Phylogenomics reveals the evolutionary origins of lichenization in chlorophyte algae.</title>
        <authorList>
            <person name="Puginier C."/>
            <person name="Libourel C."/>
            <person name="Otte J."/>
            <person name="Skaloud P."/>
            <person name="Haon M."/>
            <person name="Grisel S."/>
            <person name="Petersen M."/>
            <person name="Berrin J.G."/>
            <person name="Delaux P.M."/>
            <person name="Dal Grande F."/>
            <person name="Keller J."/>
        </authorList>
    </citation>
    <scope>NUCLEOTIDE SEQUENCE [LARGE SCALE GENOMIC DNA]</scope>
    <source>
        <strain evidence="9 10">SAG 2043</strain>
    </source>
</reference>
<comment type="similarity">
    <text evidence="2">Belongs to the class-V pyridoxal-phosphate-dependent aminotransferase family. NifS/IscS subfamily.</text>
</comment>
<sequence length="400" mass="41790">MQDTSCIYLDYNATTPIFPQVAQRMQPFLTQHFGNPSSSHAYGRPCKQAVDTARQQVARMLGASEDQWMLLFTSCGTESDNWAIYGSVMAARAAKGAAFVPHVVTSNIEHPAVLECLTTLAAQGLLTYTAISVSNEGLVSPDDVAKALTPATVLVTVMHSNNEVGSIQPIAAISEVAHRHGALMHTDAAQSIGKVAVNVEELGADLVTVVGHKFGAPKGIAALAVRKGIPFHRFLHGGGQEQGMRGGTENVLLAVGLGAAAELVAVEGPQTGAHLAAMRDKLQAGLCAAFHQADVRINGPVNHAQRLPNTLSISIRGLQAAQLLTDLGDWLAASAGSACHGTQGPTASPVLQALGLPPEFAAGTLRLSTGRHTTADDVHSAVQLVIQGAQQQGCRVRIRA</sequence>